<comment type="cofactor">
    <cofactor evidence="1">
        <name>Mg(2+)</name>
        <dbReference type="ChEBI" id="CHEBI:18420"/>
    </cofactor>
    <text evidence="1">Binds 2 magnesium ions per subunit.</text>
</comment>
<dbReference type="AlphaFoldDB" id="A0A401G3X8"/>
<dbReference type="Proteomes" id="UP000288096">
    <property type="component" value="Unassembled WGS sequence"/>
</dbReference>
<keyword evidence="1" id="KW-0479">Metal-binding</keyword>
<evidence type="ECO:0000256" key="1">
    <source>
        <dbReference type="PIRSR" id="PIRSR605502-1"/>
    </source>
</evidence>
<keyword evidence="3" id="KW-1185">Reference proteome</keyword>
<reference evidence="3" key="1">
    <citation type="submission" date="2017-11" db="EMBL/GenBank/DDBJ databases">
        <authorList>
            <person name="Watanabe M."/>
            <person name="Kojima H."/>
        </authorList>
    </citation>
    <scope>NUCLEOTIDE SEQUENCE [LARGE SCALE GENOMIC DNA]</scope>
    <source>
        <strain evidence="3">Tokyo 01</strain>
    </source>
</reference>
<feature type="binding site" evidence="1">
    <location>
        <position position="55"/>
    </location>
    <ligand>
        <name>Mg(2+)</name>
        <dbReference type="ChEBI" id="CHEBI:18420"/>
        <label>1</label>
    </ligand>
</feature>
<evidence type="ECO:0000313" key="3">
    <source>
        <dbReference type="Proteomes" id="UP000288096"/>
    </source>
</evidence>
<organism evidence="2 3">
    <name type="scientific">Desulfonema ishimotonii</name>
    <dbReference type="NCBI Taxonomy" id="45657"/>
    <lineage>
        <taxon>Bacteria</taxon>
        <taxon>Pseudomonadati</taxon>
        <taxon>Thermodesulfobacteriota</taxon>
        <taxon>Desulfobacteria</taxon>
        <taxon>Desulfobacterales</taxon>
        <taxon>Desulfococcaceae</taxon>
        <taxon>Desulfonema</taxon>
    </lineage>
</organism>
<dbReference type="Pfam" id="PF03747">
    <property type="entry name" value="ADP_ribosyl_GH"/>
    <property type="match status" value="1"/>
</dbReference>
<dbReference type="RefSeq" id="WP_208022663.1">
    <property type="nucleotide sequence ID" value="NZ_BEXT01000001.1"/>
</dbReference>
<reference evidence="3" key="2">
    <citation type="submission" date="2019-01" db="EMBL/GenBank/DDBJ databases">
        <title>Genome sequence of Desulfonema ishimotonii strain Tokyo 01.</title>
        <authorList>
            <person name="Fukui M."/>
        </authorList>
    </citation>
    <scope>NUCLEOTIDE SEQUENCE [LARGE SCALE GENOMIC DNA]</scope>
    <source>
        <strain evidence="3">Tokyo 01</strain>
    </source>
</reference>
<feature type="binding site" evidence="1">
    <location>
        <position position="271"/>
    </location>
    <ligand>
        <name>Mg(2+)</name>
        <dbReference type="ChEBI" id="CHEBI:18420"/>
        <label>1</label>
    </ligand>
</feature>
<dbReference type="GO" id="GO:0046872">
    <property type="term" value="F:metal ion binding"/>
    <property type="evidence" value="ECO:0007669"/>
    <property type="project" value="UniProtKB-KW"/>
</dbReference>
<proteinExistence type="predicted"/>
<feature type="binding site" evidence="1">
    <location>
        <position position="56"/>
    </location>
    <ligand>
        <name>Mg(2+)</name>
        <dbReference type="ChEBI" id="CHEBI:18420"/>
        <label>1</label>
    </ligand>
</feature>
<comment type="caution">
    <text evidence="2">The sequence shown here is derived from an EMBL/GenBank/DDBJ whole genome shotgun (WGS) entry which is preliminary data.</text>
</comment>
<gene>
    <name evidence="2" type="ORF">DENIS_4890</name>
</gene>
<dbReference type="GO" id="GO:0016787">
    <property type="term" value="F:hydrolase activity"/>
    <property type="evidence" value="ECO:0007669"/>
    <property type="project" value="UniProtKB-KW"/>
</dbReference>
<keyword evidence="2" id="KW-0378">Hydrolase</keyword>
<protein>
    <submittedName>
        <fullName evidence="2">ADP-ribosylglycohydrolase family protein</fullName>
    </submittedName>
</protein>
<keyword evidence="1" id="KW-0460">Magnesium</keyword>
<evidence type="ECO:0000313" key="2">
    <source>
        <dbReference type="EMBL" id="GBC63891.1"/>
    </source>
</evidence>
<dbReference type="EMBL" id="BEXT01000001">
    <property type="protein sequence ID" value="GBC63891.1"/>
    <property type="molecule type" value="Genomic_DNA"/>
</dbReference>
<sequence length="356" mass="38705">MRQINRQDRFRGVILGTAIGDAVGLPAEGISRRRSERLFKGRWHHRLIFGRGMVSDDTEHTVFVAQSLLAHPASPEQFAGRLSRCLRWWLLSLPAGVGWATLRALIRLCVGISPGKSGVWSAGNGPAMRAAPVGAFFAESPDLRDACLRAATRITHTDPRALTGAKAVADMVARSIREGGTQRPAWPEFLSLLRSAGEGDGEWLALTERLTAAWEKGLDVREFAAELGLDRGVTGYVYHTVPVALYAWYRHFGNFSETLCAVWDCGGDTDTTGAIAGALAGAVTGESGMPHDWVSGIRDWPRSLTVLRKIADALAAKGGQPDIRPVSYPVVGVLPRNLLFLVIVLLHGMRRLLPPY</sequence>
<dbReference type="InterPro" id="IPR050792">
    <property type="entry name" value="ADP-ribosylglycohydrolase"/>
</dbReference>
<accession>A0A401G3X8</accession>
<feature type="binding site" evidence="1">
    <location>
        <position position="57"/>
    </location>
    <ligand>
        <name>Mg(2+)</name>
        <dbReference type="ChEBI" id="CHEBI:18420"/>
        <label>1</label>
    </ligand>
</feature>
<feature type="binding site" evidence="1">
    <location>
        <position position="270"/>
    </location>
    <ligand>
        <name>Mg(2+)</name>
        <dbReference type="ChEBI" id="CHEBI:18420"/>
        <label>1</label>
    </ligand>
</feature>
<dbReference type="PANTHER" id="PTHR16222:SF12">
    <property type="entry name" value="ADP-RIBOSYLGLYCOHYDROLASE-RELATED"/>
    <property type="match status" value="1"/>
</dbReference>
<feature type="binding site" evidence="1">
    <location>
        <position position="268"/>
    </location>
    <ligand>
        <name>Mg(2+)</name>
        <dbReference type="ChEBI" id="CHEBI:18420"/>
        <label>1</label>
    </ligand>
</feature>
<dbReference type="PANTHER" id="PTHR16222">
    <property type="entry name" value="ADP-RIBOSYLGLYCOHYDROLASE"/>
    <property type="match status" value="1"/>
</dbReference>
<name>A0A401G3X8_9BACT</name>
<dbReference type="InterPro" id="IPR036705">
    <property type="entry name" value="Ribosyl_crysJ1_sf"/>
</dbReference>
<dbReference type="Gene3D" id="1.10.4080.10">
    <property type="entry name" value="ADP-ribosylation/Crystallin J1"/>
    <property type="match status" value="1"/>
</dbReference>
<dbReference type="SUPFAM" id="SSF101478">
    <property type="entry name" value="ADP-ribosylglycohydrolase"/>
    <property type="match status" value="1"/>
</dbReference>
<dbReference type="InterPro" id="IPR005502">
    <property type="entry name" value="Ribosyl_crysJ1"/>
</dbReference>